<reference evidence="1" key="1">
    <citation type="journal article" date="2011" name="Proc. Natl. Acad. Sci. U.S.A.">
        <title>The genome of the fire ant Solenopsis invicta.</title>
        <authorList>
            <person name="Wurm Y."/>
            <person name="Wang J."/>
            <person name="Riba-Grognuz O."/>
            <person name="Corona M."/>
            <person name="Nygaard S."/>
            <person name="Hunt B.G."/>
            <person name="Ingram K.K."/>
            <person name="Falquet L."/>
            <person name="Nipitwattanaphon M."/>
            <person name="Gotzek D."/>
            <person name="Dijkstra M.B."/>
            <person name="Oettler J."/>
            <person name="Comtesse F."/>
            <person name="Shih C.J."/>
            <person name="Wu W.J."/>
            <person name="Yang C.C."/>
            <person name="Thomas J."/>
            <person name="Beaudoing E."/>
            <person name="Pradervand S."/>
            <person name="Flegel V."/>
            <person name="Cook E.D."/>
            <person name="Fabbretti R."/>
            <person name="Stockinger H."/>
            <person name="Long L."/>
            <person name="Farmerie W.G."/>
            <person name="Oakey J."/>
            <person name="Boomsma J.J."/>
            <person name="Pamilo P."/>
            <person name="Yi S.V."/>
            <person name="Heinze J."/>
            <person name="Goodisman M.A."/>
            <person name="Farinelli L."/>
            <person name="Harshman K."/>
            <person name="Hulo N."/>
            <person name="Cerutti L."/>
            <person name="Xenarios I."/>
            <person name="Shoemaker D."/>
            <person name="Keller L."/>
        </authorList>
    </citation>
    <scope>NUCLEOTIDE SEQUENCE [LARGE SCALE GENOMIC DNA]</scope>
</reference>
<evidence type="ECO:0000313" key="1">
    <source>
        <dbReference type="EMBL" id="EFZ09555.1"/>
    </source>
</evidence>
<name>E9JC96_SOLIN</name>
<gene>
    <name evidence="1" type="ORF">SINV_05338</name>
</gene>
<feature type="non-terminal residue" evidence="1">
    <location>
        <position position="152"/>
    </location>
</feature>
<sequence length="152" mass="17735">MEPLLTPSEVEEMEWSQVINNKRKSSSLEQVICMKSTPIDIVTEKKEQSNSRNYKIQPNNILSFFQDDNRGPFTVWVRPALIEKDNKQRQVKSLSPFKKYNNIININNKSKSTVEINFRYSEEANLLVIDSLLESNNLKAFIPSFRLIRRGL</sequence>
<organism>
    <name type="scientific">Solenopsis invicta</name>
    <name type="common">Red imported fire ant</name>
    <name type="synonym">Solenopsis wagneri</name>
    <dbReference type="NCBI Taxonomy" id="13686"/>
    <lineage>
        <taxon>Eukaryota</taxon>
        <taxon>Metazoa</taxon>
        <taxon>Ecdysozoa</taxon>
        <taxon>Arthropoda</taxon>
        <taxon>Hexapoda</taxon>
        <taxon>Insecta</taxon>
        <taxon>Pterygota</taxon>
        <taxon>Neoptera</taxon>
        <taxon>Endopterygota</taxon>
        <taxon>Hymenoptera</taxon>
        <taxon>Apocrita</taxon>
        <taxon>Aculeata</taxon>
        <taxon>Formicoidea</taxon>
        <taxon>Formicidae</taxon>
        <taxon>Myrmicinae</taxon>
        <taxon>Solenopsis</taxon>
    </lineage>
</organism>
<dbReference type="EMBL" id="GL771777">
    <property type="protein sequence ID" value="EFZ09555.1"/>
    <property type="molecule type" value="Genomic_DNA"/>
</dbReference>
<protein>
    <submittedName>
        <fullName evidence="1">Uncharacterized protein</fullName>
    </submittedName>
</protein>
<accession>E9JC96</accession>
<dbReference type="HOGENOM" id="CLU_1726915_0_0_1"/>
<proteinExistence type="predicted"/>
<dbReference type="AlphaFoldDB" id="E9JC96"/>